<protein>
    <recommendedName>
        <fullName evidence="11">Four-carbon acid sugar kinase family protein</fullName>
    </recommendedName>
</protein>
<evidence type="ECO:0000259" key="8">
    <source>
        <dbReference type="Pfam" id="PF17042"/>
    </source>
</evidence>
<evidence type="ECO:0000313" key="10">
    <source>
        <dbReference type="Proteomes" id="UP000188879"/>
    </source>
</evidence>
<dbReference type="Pfam" id="PF17042">
    <property type="entry name" value="NBD_C"/>
    <property type="match status" value="1"/>
</dbReference>
<dbReference type="InterPro" id="IPR010737">
    <property type="entry name" value="4-carb_acid_sugar_kinase_N"/>
</dbReference>
<evidence type="ECO:0000256" key="3">
    <source>
        <dbReference type="ARBA" id="ARBA00022741"/>
    </source>
</evidence>
<dbReference type="Gene3D" id="3.40.50.10840">
    <property type="entry name" value="Putative sugar-binding, N-terminal domain"/>
    <property type="match status" value="1"/>
</dbReference>
<evidence type="ECO:0000256" key="5">
    <source>
        <dbReference type="ARBA" id="ARBA00022840"/>
    </source>
</evidence>
<dbReference type="Pfam" id="PF07005">
    <property type="entry name" value="SBD_N"/>
    <property type="match status" value="1"/>
</dbReference>
<evidence type="ECO:0000256" key="1">
    <source>
        <dbReference type="ARBA" id="ARBA00005715"/>
    </source>
</evidence>
<dbReference type="EMBL" id="MLCO01000183">
    <property type="protein sequence ID" value="ONG50642.1"/>
    <property type="molecule type" value="Genomic_DNA"/>
</dbReference>
<dbReference type="GO" id="GO:0005524">
    <property type="term" value="F:ATP binding"/>
    <property type="evidence" value="ECO:0007669"/>
    <property type="project" value="UniProtKB-KW"/>
</dbReference>
<proteinExistence type="inferred from homology"/>
<feature type="domain" description="Four-carbon acid sugar kinase nucleotide binding" evidence="8">
    <location>
        <begin position="269"/>
        <end position="420"/>
    </location>
</feature>
<dbReference type="GO" id="GO:0016301">
    <property type="term" value="F:kinase activity"/>
    <property type="evidence" value="ECO:0007669"/>
    <property type="project" value="UniProtKB-KW"/>
</dbReference>
<keyword evidence="10" id="KW-1185">Reference proteome</keyword>
<dbReference type="Proteomes" id="UP000188879">
    <property type="component" value="Unassembled WGS sequence"/>
</dbReference>
<gene>
    <name evidence="9" type="ORF">BKE38_17660</name>
</gene>
<dbReference type="OrthoDB" id="7686359at2"/>
<evidence type="ECO:0000256" key="2">
    <source>
        <dbReference type="ARBA" id="ARBA00022679"/>
    </source>
</evidence>
<evidence type="ECO:0000313" key="9">
    <source>
        <dbReference type="EMBL" id="ONG50642.1"/>
    </source>
</evidence>
<dbReference type="InterPro" id="IPR042213">
    <property type="entry name" value="NBD_C_sf"/>
</dbReference>
<accession>A0A1V2GZ60</accession>
<keyword evidence="4" id="KW-0418">Kinase</keyword>
<dbReference type="SUPFAM" id="SSF142764">
    <property type="entry name" value="YgbK-like"/>
    <property type="match status" value="1"/>
</dbReference>
<sequence length="425" mass="44452">MTLRLGWYGDDFTGATDTLANLARRGKRALLFLRPPSAAELAQAGPLDALGIAGATRAMTPDEIASTLAPVGEFFRTLGVAVLHYKICSTFDSAPDRGSIGAALAALRPAFPHRCLPILGGQPDLGRYCLFGHLFAAAGTGGEVFRLDRHPTMRAHPVTPMQEADLRLHLTAQGLAPLAHLPFTAQGGGLEAAFDAALAAPQQAMLLDVARDEDLAPLGRLLWREAARAPLLAAGASGLAQALATSWPGAAAAAPLPEPPLDPARGPVLVMVGSLSPISRAQAEAATGYRRLTADPTRLLSEAAYRTTLRTEMLRSLRDGRHVLVATDPPGSAPPPARDVALATAEFLAGLLAEAPVRRLGIAGGDTSSLATQGLDLWGLSYRTTLAPGVTLCRAHSRDPRLDGMELMLKGGQMGPPDLFTRLAA</sequence>
<feature type="domain" description="Four-carbon acid sugar kinase N-terminal" evidence="7">
    <location>
        <begin position="5"/>
        <end position="243"/>
    </location>
</feature>
<name>A0A1V2GZ60_9PROT</name>
<dbReference type="RefSeq" id="WP_076958638.1">
    <property type="nucleotide sequence ID" value="NZ_MLCO01000183.1"/>
</dbReference>
<organism evidence="9 10">
    <name type="scientific">Teichococcus deserti</name>
    <dbReference type="NCBI Taxonomy" id="1817963"/>
    <lineage>
        <taxon>Bacteria</taxon>
        <taxon>Pseudomonadati</taxon>
        <taxon>Pseudomonadota</taxon>
        <taxon>Alphaproteobacteria</taxon>
        <taxon>Acetobacterales</taxon>
        <taxon>Roseomonadaceae</taxon>
        <taxon>Roseomonas</taxon>
    </lineage>
</organism>
<keyword evidence="6" id="KW-0119">Carbohydrate metabolism</keyword>
<dbReference type="InterPro" id="IPR031475">
    <property type="entry name" value="NBD_C"/>
</dbReference>
<reference evidence="9 10" key="1">
    <citation type="submission" date="2016-10" db="EMBL/GenBank/DDBJ databases">
        <title>Draft Genome sequence of Roseomonas sp. strain M3.</title>
        <authorList>
            <person name="Subhash Y."/>
            <person name="Lee S."/>
        </authorList>
    </citation>
    <scope>NUCLEOTIDE SEQUENCE [LARGE SCALE GENOMIC DNA]</scope>
    <source>
        <strain evidence="9 10">M3</strain>
    </source>
</reference>
<dbReference type="AlphaFoldDB" id="A0A1V2GZ60"/>
<dbReference type="Gene3D" id="3.40.980.20">
    <property type="entry name" value="Four-carbon acid sugar kinase, nucleotide binding domain"/>
    <property type="match status" value="1"/>
</dbReference>
<keyword evidence="3" id="KW-0547">Nucleotide-binding</keyword>
<dbReference type="InterPro" id="IPR037051">
    <property type="entry name" value="4-carb_acid_sugar_kinase_N_sf"/>
</dbReference>
<comment type="similarity">
    <text evidence="1">Belongs to the four-carbon acid sugar kinase family.</text>
</comment>
<keyword evidence="2" id="KW-0808">Transferase</keyword>
<keyword evidence="5" id="KW-0067">ATP-binding</keyword>
<comment type="caution">
    <text evidence="9">The sequence shown here is derived from an EMBL/GenBank/DDBJ whole genome shotgun (WGS) entry which is preliminary data.</text>
</comment>
<evidence type="ECO:0000259" key="7">
    <source>
        <dbReference type="Pfam" id="PF07005"/>
    </source>
</evidence>
<evidence type="ECO:0000256" key="6">
    <source>
        <dbReference type="ARBA" id="ARBA00023277"/>
    </source>
</evidence>
<evidence type="ECO:0008006" key="11">
    <source>
        <dbReference type="Google" id="ProtNLM"/>
    </source>
</evidence>
<evidence type="ECO:0000256" key="4">
    <source>
        <dbReference type="ARBA" id="ARBA00022777"/>
    </source>
</evidence>